<feature type="transmembrane region" description="Helical" evidence="9">
    <location>
        <begin position="21"/>
        <end position="40"/>
    </location>
</feature>
<evidence type="ECO:0000256" key="8">
    <source>
        <dbReference type="PIRNR" id="PIRNR000124"/>
    </source>
</evidence>
<dbReference type="KEGG" id="nct:NMSP_0130"/>
<dbReference type="AlphaFoldDB" id="A0A2Z2HHR4"/>
<evidence type="ECO:0000256" key="4">
    <source>
        <dbReference type="ARBA" id="ARBA00023002"/>
    </source>
</evidence>
<name>A0A2Z2HHR4_9ARCH</name>
<protein>
    <recommendedName>
        <fullName evidence="3">UDP-N-acetyl-D-mannosamine dehydrogenase</fullName>
        <ecNumber evidence="2">1.1.1.336</ecNumber>
    </recommendedName>
    <alternativeName>
        <fullName evidence="6">UDP-ManNAc 6-dehydrogenase</fullName>
    </alternativeName>
</protein>
<dbReference type="PANTHER" id="PTHR43491:SF2">
    <property type="entry name" value="UDP-N-ACETYL-D-MANNOSAMINE DEHYDROGENASE"/>
    <property type="match status" value="1"/>
</dbReference>
<evidence type="ECO:0000256" key="5">
    <source>
        <dbReference type="ARBA" id="ARBA00023027"/>
    </source>
</evidence>
<organism evidence="11 12">
    <name type="scientific">Candidatus Nitrosomarinus catalinensis</name>
    <dbReference type="NCBI Taxonomy" id="1898749"/>
    <lineage>
        <taxon>Archaea</taxon>
        <taxon>Nitrososphaerota</taxon>
        <taxon>Nitrososphaeria</taxon>
        <taxon>Nitrosopumilales</taxon>
        <taxon>Nitrosopumilaceae</taxon>
        <taxon>Candidatus Nitrosomarinus</taxon>
    </lineage>
</organism>
<keyword evidence="9" id="KW-0472">Membrane</keyword>
<dbReference type="InterPro" id="IPR028359">
    <property type="entry name" value="UDP_ManNAc/GlcNAc_DH"/>
</dbReference>
<evidence type="ECO:0000256" key="6">
    <source>
        <dbReference type="ARBA" id="ARBA00030172"/>
    </source>
</evidence>
<dbReference type="GO" id="GO:0016628">
    <property type="term" value="F:oxidoreductase activity, acting on the CH-CH group of donors, NAD or NADP as acceptor"/>
    <property type="evidence" value="ECO:0007669"/>
    <property type="project" value="InterPro"/>
</dbReference>
<comment type="catalytic activity">
    <reaction evidence="7">
        <text>UDP-N-acetyl-alpha-D-mannosamine + 2 NAD(+) + H2O = UDP-N-acetyl-alpha-D-mannosaminouronate + 2 NADH + 3 H(+)</text>
        <dbReference type="Rhea" id="RHEA:25780"/>
        <dbReference type="ChEBI" id="CHEBI:15377"/>
        <dbReference type="ChEBI" id="CHEBI:15378"/>
        <dbReference type="ChEBI" id="CHEBI:57540"/>
        <dbReference type="ChEBI" id="CHEBI:57945"/>
        <dbReference type="ChEBI" id="CHEBI:68623"/>
        <dbReference type="ChEBI" id="CHEBI:70731"/>
        <dbReference type="EC" id="1.1.1.336"/>
    </reaction>
</comment>
<dbReference type="SUPFAM" id="SSF48179">
    <property type="entry name" value="6-phosphogluconate dehydrogenase C-terminal domain-like"/>
    <property type="match status" value="1"/>
</dbReference>
<evidence type="ECO:0000313" key="11">
    <source>
        <dbReference type="EMBL" id="ARS63762.1"/>
    </source>
</evidence>
<evidence type="ECO:0000256" key="3">
    <source>
        <dbReference type="ARBA" id="ARBA00016796"/>
    </source>
</evidence>
<comment type="similarity">
    <text evidence="1 8">Belongs to the UDP-glucose/GDP-mannose dehydrogenase family.</text>
</comment>
<dbReference type="Pfam" id="PF03721">
    <property type="entry name" value="UDPG_MGDP_dh_N"/>
    <property type="match status" value="1"/>
</dbReference>
<dbReference type="PANTHER" id="PTHR43491">
    <property type="entry name" value="UDP-N-ACETYL-D-MANNOSAMINE DEHYDROGENASE"/>
    <property type="match status" value="1"/>
</dbReference>
<gene>
    <name evidence="11" type="primary">wecC</name>
    <name evidence="11" type="ORF">NMSP_0130</name>
</gene>
<evidence type="ECO:0000259" key="10">
    <source>
        <dbReference type="SMART" id="SM00984"/>
    </source>
</evidence>
<dbReference type="PIRSF" id="PIRSF500136">
    <property type="entry name" value="UDP_ManNAc_DH"/>
    <property type="match status" value="1"/>
</dbReference>
<dbReference type="Pfam" id="PF03720">
    <property type="entry name" value="UDPG_MGDP_dh_C"/>
    <property type="match status" value="1"/>
</dbReference>
<keyword evidence="12" id="KW-1185">Reference proteome</keyword>
<dbReference type="EMBL" id="CP021324">
    <property type="protein sequence ID" value="ARS63762.1"/>
    <property type="molecule type" value="Genomic_DNA"/>
</dbReference>
<dbReference type="InterPro" id="IPR017476">
    <property type="entry name" value="UDP-Glc/GDP-Man"/>
</dbReference>
<evidence type="ECO:0000256" key="2">
    <source>
        <dbReference type="ARBA" id="ARBA00012935"/>
    </source>
</evidence>
<keyword evidence="5" id="KW-0520">NAD</keyword>
<dbReference type="Pfam" id="PF00984">
    <property type="entry name" value="UDPG_MGDP_dh"/>
    <property type="match status" value="1"/>
</dbReference>
<dbReference type="SUPFAM" id="SSF52413">
    <property type="entry name" value="UDP-glucose/GDP-mannose dehydrogenase C-terminal domain"/>
    <property type="match status" value="1"/>
</dbReference>
<dbReference type="Proteomes" id="UP000249949">
    <property type="component" value="Chromosome"/>
</dbReference>
<evidence type="ECO:0000256" key="1">
    <source>
        <dbReference type="ARBA" id="ARBA00006601"/>
    </source>
</evidence>
<dbReference type="SUPFAM" id="SSF51735">
    <property type="entry name" value="NAD(P)-binding Rossmann-fold domains"/>
    <property type="match status" value="1"/>
</dbReference>
<proteinExistence type="inferred from homology"/>
<dbReference type="InterPro" id="IPR001732">
    <property type="entry name" value="UDP-Glc/GDP-Man_DH_N"/>
</dbReference>
<evidence type="ECO:0000313" key="12">
    <source>
        <dbReference type="Proteomes" id="UP000249949"/>
    </source>
</evidence>
<dbReference type="InterPro" id="IPR036220">
    <property type="entry name" value="UDP-Glc/GDP-Man_DH_C_sf"/>
</dbReference>
<dbReference type="GO" id="GO:0000271">
    <property type="term" value="P:polysaccharide biosynthetic process"/>
    <property type="evidence" value="ECO:0007669"/>
    <property type="project" value="InterPro"/>
</dbReference>
<dbReference type="GO" id="GO:0089714">
    <property type="term" value="F:UDP-N-acetyl-D-mannosamine dehydrogenase activity"/>
    <property type="evidence" value="ECO:0007669"/>
    <property type="project" value="UniProtKB-EC"/>
</dbReference>
<keyword evidence="9" id="KW-0812">Transmembrane</keyword>
<dbReference type="InterPro" id="IPR014026">
    <property type="entry name" value="UDP-Glc/GDP-Man_DH_dimer"/>
</dbReference>
<keyword evidence="4 11" id="KW-0560">Oxidoreductase</keyword>
<dbReference type="InterPro" id="IPR008927">
    <property type="entry name" value="6-PGluconate_DH-like_C_sf"/>
</dbReference>
<evidence type="ECO:0000256" key="9">
    <source>
        <dbReference type="SAM" id="Phobius"/>
    </source>
</evidence>
<evidence type="ECO:0000256" key="7">
    <source>
        <dbReference type="ARBA" id="ARBA00049130"/>
    </source>
</evidence>
<dbReference type="PIRSF" id="PIRSF000124">
    <property type="entry name" value="UDPglc_GDPman_dh"/>
    <property type="match status" value="1"/>
</dbReference>
<keyword evidence="9" id="KW-1133">Transmembrane helix</keyword>
<dbReference type="Gene3D" id="3.40.50.720">
    <property type="entry name" value="NAD(P)-binding Rossmann-like Domain"/>
    <property type="match status" value="2"/>
</dbReference>
<dbReference type="InterPro" id="IPR036291">
    <property type="entry name" value="NAD(P)-bd_dom_sf"/>
</dbReference>
<dbReference type="SMART" id="SM00984">
    <property type="entry name" value="UDPG_MGDP_dh_C"/>
    <property type="match status" value="1"/>
</dbReference>
<dbReference type="EC" id="1.1.1.336" evidence="2"/>
<dbReference type="InterPro" id="IPR014027">
    <property type="entry name" value="UDP-Glc/GDP-Man_DH_C"/>
</dbReference>
<dbReference type="GO" id="GO:0051287">
    <property type="term" value="F:NAD binding"/>
    <property type="evidence" value="ECO:0007669"/>
    <property type="project" value="InterPro"/>
</dbReference>
<sequence length="456" mass="51776">MLISKIMSLINTKKEIQEKSILIEIYGLGYVGFPLTVRLATANFKVIGIDLNEERITRLKNNELMDSEIHLEDEYRKCRQQKNIELQTKPMKSLIPKIGIICVPTPIPNENIKSDVFVKSAVESFLENAKTGDVIILESSVEVGTTEKIEKVIESKGYKVGKDFGLCICPERIDPANKEWGIENIPRVIYCSDELSFEISKKIYQHINKGNLLKVDSPKIAEVVKSFENTFRLVNISLVNELAMLCDKLKINVKDVIDAAATKPFGFMPHYPGAGAGGHCIPKDPRFLLESAKKFQTNFVTIENALKINLQMPNYIANSVEKSLSQKGFEKSVIICGLSYKSNVEDMRDSASFKIISDLKKKDFKVFGYDPYFSDESIEKYLIENNLNELNFEKIENLNNEKLKGISCLCIVQHHDIVKERISEIYRQGIIPLIYDCQHKISKESNSKSILEFLGE</sequence>
<reference evidence="11 12" key="1">
    <citation type="journal article" date="2017" name="Environ. Microbiol.">
        <title>Genome and epigenome of a novel marine Thaumarchaeota strain suggest viral infection, phosphorothioation DNA modification and multiple restriction systems.</title>
        <authorList>
            <person name="Ahlgren N.A."/>
            <person name="Chen Y."/>
            <person name="Needham D.M."/>
            <person name="Parada A.E."/>
            <person name="Sachdeva R."/>
            <person name="Trinh V."/>
            <person name="Chen T."/>
            <person name="Fuhrman J.A."/>
        </authorList>
    </citation>
    <scope>NUCLEOTIDE SEQUENCE [LARGE SCALE GENOMIC DNA]</scope>
    <source>
        <strain evidence="11 12">SPOT01</strain>
    </source>
</reference>
<accession>A0A2Z2HHR4</accession>
<feature type="domain" description="UDP-glucose/GDP-mannose dehydrogenase C-terminal" evidence="10">
    <location>
        <begin position="334"/>
        <end position="437"/>
    </location>
</feature>
<dbReference type="NCBIfam" id="TIGR03026">
    <property type="entry name" value="NDP-sugDHase"/>
    <property type="match status" value="1"/>
</dbReference>